<organism evidence="1 2">
    <name type="scientific">Actinomycetospora flava</name>
    <dbReference type="NCBI Taxonomy" id="3129232"/>
    <lineage>
        <taxon>Bacteria</taxon>
        <taxon>Bacillati</taxon>
        <taxon>Actinomycetota</taxon>
        <taxon>Actinomycetes</taxon>
        <taxon>Pseudonocardiales</taxon>
        <taxon>Pseudonocardiaceae</taxon>
        <taxon>Actinomycetospora</taxon>
    </lineage>
</organism>
<dbReference type="Proteomes" id="UP001369736">
    <property type="component" value="Unassembled WGS sequence"/>
</dbReference>
<protein>
    <submittedName>
        <fullName evidence="1">Uncharacterized protein</fullName>
    </submittedName>
</protein>
<dbReference type="RefSeq" id="WP_337707330.1">
    <property type="nucleotide sequence ID" value="NZ_JBBEGM010000025.1"/>
</dbReference>
<accession>A0ABU8MG81</accession>
<proteinExistence type="predicted"/>
<reference evidence="1 2" key="1">
    <citation type="submission" date="2024-03" db="EMBL/GenBank/DDBJ databases">
        <title>Actinomycetospora sp. OC33-EN07, a novel actinomycete isolated from wild orchid (Aerides multiflora).</title>
        <authorList>
            <person name="Suriyachadkun C."/>
        </authorList>
    </citation>
    <scope>NUCLEOTIDE SEQUENCE [LARGE SCALE GENOMIC DNA]</scope>
    <source>
        <strain evidence="1 2">OC33-EN07</strain>
    </source>
</reference>
<gene>
    <name evidence="1" type="ORF">WCD58_32685</name>
</gene>
<name>A0ABU8MG81_9PSEU</name>
<comment type="caution">
    <text evidence="1">The sequence shown here is derived from an EMBL/GenBank/DDBJ whole genome shotgun (WGS) entry which is preliminary data.</text>
</comment>
<evidence type="ECO:0000313" key="1">
    <source>
        <dbReference type="EMBL" id="MEJ2865948.1"/>
    </source>
</evidence>
<evidence type="ECO:0000313" key="2">
    <source>
        <dbReference type="Proteomes" id="UP001369736"/>
    </source>
</evidence>
<sequence length="67" mass="7634">MTDIAHEQQPRPLTNKEHSDLFHAVSVLWERVHGSPIGCFCGSEEELIATYNDLRAKAAQLDDQERE</sequence>
<dbReference type="EMBL" id="JBBEGM010000025">
    <property type="protein sequence ID" value="MEJ2865948.1"/>
    <property type="molecule type" value="Genomic_DNA"/>
</dbReference>
<keyword evidence="2" id="KW-1185">Reference proteome</keyword>